<evidence type="ECO:0000313" key="6">
    <source>
        <dbReference type="Proteomes" id="UP001223802"/>
    </source>
</evidence>
<comment type="similarity">
    <text evidence="1">Belongs to the HpcH/HpaI aldolase family.</text>
</comment>
<dbReference type="EMBL" id="CP118224">
    <property type="protein sequence ID" value="WMC09955.1"/>
    <property type="molecule type" value="Genomic_DNA"/>
</dbReference>
<evidence type="ECO:0000256" key="3">
    <source>
        <dbReference type="ARBA" id="ARBA00023239"/>
    </source>
</evidence>
<name>A0AA50Q6Z5_9GAMM</name>
<dbReference type="Proteomes" id="UP001223802">
    <property type="component" value="Chromosome"/>
</dbReference>
<evidence type="ECO:0000256" key="1">
    <source>
        <dbReference type="ARBA" id="ARBA00005568"/>
    </source>
</evidence>
<dbReference type="InterPro" id="IPR015813">
    <property type="entry name" value="Pyrv/PenolPyrv_kinase-like_dom"/>
</dbReference>
<reference evidence="5 6" key="1">
    <citation type="submission" date="2023-02" db="EMBL/GenBank/DDBJ databases">
        <title>Complete genome sequence of a novel bacterium Oceanimonas sp. NTOU-MSR1 isolated from marine coast sediment.</title>
        <authorList>
            <person name="Yang H.-T."/>
            <person name="Chen Y.-L."/>
            <person name="Ho Y.-N."/>
        </authorList>
    </citation>
    <scope>NUCLEOTIDE SEQUENCE [LARGE SCALE GENOMIC DNA]</scope>
    <source>
        <strain evidence="5 6">NTOU-MSR1</strain>
    </source>
</reference>
<dbReference type="Pfam" id="PF03328">
    <property type="entry name" value="HpcH_HpaI"/>
    <property type="match status" value="1"/>
</dbReference>
<evidence type="ECO:0000256" key="2">
    <source>
        <dbReference type="ARBA" id="ARBA00022723"/>
    </source>
</evidence>
<dbReference type="RefSeq" id="WP_306761168.1">
    <property type="nucleotide sequence ID" value="NZ_CP118224.1"/>
</dbReference>
<feature type="domain" description="HpcH/HpaI aldolase/citrate lyase" evidence="4">
    <location>
        <begin position="27"/>
        <end position="224"/>
    </location>
</feature>
<accession>A0AA50Q6Z5</accession>
<dbReference type="AlphaFoldDB" id="A0AA50Q6Z5"/>
<dbReference type="InterPro" id="IPR040442">
    <property type="entry name" value="Pyrv_kinase-like_dom_sf"/>
</dbReference>
<dbReference type="GO" id="GO:0005737">
    <property type="term" value="C:cytoplasm"/>
    <property type="evidence" value="ECO:0007669"/>
    <property type="project" value="TreeGrafter"/>
</dbReference>
<dbReference type="InterPro" id="IPR005000">
    <property type="entry name" value="Aldolase/citrate-lyase_domain"/>
</dbReference>
<proteinExistence type="inferred from homology"/>
<dbReference type="PANTHER" id="PTHR30502:SF0">
    <property type="entry name" value="PHOSPHOENOLPYRUVATE CARBOXYLASE FAMILY PROTEIN"/>
    <property type="match status" value="1"/>
</dbReference>
<dbReference type="GO" id="GO:0046872">
    <property type="term" value="F:metal ion binding"/>
    <property type="evidence" value="ECO:0007669"/>
    <property type="project" value="UniProtKB-KW"/>
</dbReference>
<dbReference type="KEGG" id="ope:PU634_12730"/>
<dbReference type="GO" id="GO:0016832">
    <property type="term" value="F:aldehyde-lyase activity"/>
    <property type="evidence" value="ECO:0007669"/>
    <property type="project" value="TreeGrafter"/>
</dbReference>
<evidence type="ECO:0000313" key="5">
    <source>
        <dbReference type="EMBL" id="WMC09955.1"/>
    </source>
</evidence>
<dbReference type="SUPFAM" id="SSF51621">
    <property type="entry name" value="Phosphoenolpyruvate/pyruvate domain"/>
    <property type="match status" value="1"/>
</dbReference>
<sequence length="256" mass="27376">MLTINPLKSRLRRNEPVYGLLNSVPGPWLAEMIGRAGYDFVILDMEHLLVSEETLRHSLQAVLSTGCTPLVRVPDGDAKRIGRLLDAGARGIVLPQVDSAATVADAIAACRFPPLGRRGITGGPITGFGTLGLDDYIHLANDNILVVPMIESRAGVEALPGILAQEGVDMVLEGALDLALDLGLGPHPQAPEVTTLIADMAARCRDAGVPFCANPRSPEQLAHWREAGITAWLAGEDRGYLFRALQQRLAEVRQAG</sequence>
<dbReference type="Gene3D" id="3.20.20.60">
    <property type="entry name" value="Phosphoenolpyruvate-binding domains"/>
    <property type="match status" value="1"/>
</dbReference>
<organism evidence="5 6">
    <name type="scientific">Oceanimonas pelagia</name>
    <dbReference type="NCBI Taxonomy" id="3028314"/>
    <lineage>
        <taxon>Bacteria</taxon>
        <taxon>Pseudomonadati</taxon>
        <taxon>Pseudomonadota</taxon>
        <taxon>Gammaproteobacteria</taxon>
        <taxon>Aeromonadales</taxon>
        <taxon>Aeromonadaceae</taxon>
        <taxon>Oceanimonas</taxon>
    </lineage>
</organism>
<protein>
    <submittedName>
        <fullName evidence="5">Aldolase/citrate lyase family protein</fullName>
    </submittedName>
</protein>
<dbReference type="InterPro" id="IPR050251">
    <property type="entry name" value="HpcH-HpaI_aldolase"/>
</dbReference>
<dbReference type="PANTHER" id="PTHR30502">
    <property type="entry name" value="2-KETO-3-DEOXY-L-RHAMNONATE ALDOLASE"/>
    <property type="match status" value="1"/>
</dbReference>
<keyword evidence="3 5" id="KW-0456">Lyase</keyword>
<keyword evidence="2" id="KW-0479">Metal-binding</keyword>
<evidence type="ECO:0000259" key="4">
    <source>
        <dbReference type="Pfam" id="PF03328"/>
    </source>
</evidence>
<gene>
    <name evidence="5" type="ORF">PU634_12730</name>
</gene>
<keyword evidence="6" id="KW-1185">Reference proteome</keyword>